<dbReference type="Pfam" id="PF12833">
    <property type="entry name" value="HTH_18"/>
    <property type="match status" value="1"/>
</dbReference>
<dbReference type="AlphaFoldDB" id="A0A1H1SZN2"/>
<feature type="domain" description="HTH araC/xylS-type" evidence="4">
    <location>
        <begin position="218"/>
        <end position="319"/>
    </location>
</feature>
<proteinExistence type="predicted"/>
<dbReference type="InterPro" id="IPR020449">
    <property type="entry name" value="Tscrpt_reg_AraC-type_HTH"/>
</dbReference>
<keyword evidence="1" id="KW-0805">Transcription regulation</keyword>
<dbReference type="PANTHER" id="PTHR46796:SF6">
    <property type="entry name" value="ARAC SUBFAMILY"/>
    <property type="match status" value="1"/>
</dbReference>
<evidence type="ECO:0000313" key="5">
    <source>
        <dbReference type="EMBL" id="SDS53364.1"/>
    </source>
</evidence>
<sequence length="323" mass="35524">MPSQRGETLLIDSAVLPPEDRVEAIRHAIWELVVRVEIEQPPPPTVAARCRLRQWGAITQCSVQANAHTIRRTPRLARDEMEPSLFLGLQVTGTSMVVQDGREAVLRPGDLAFYDTTRPYTLLNDGGIDQHYFRIPRSALALPARAVDAATATTLSASHPLVDVASAYFARLALQPDIVPEARAAVSVPSVELVRALIATRSGSARLVRETLSTTLVDRALEYARLHLTEPNLTPARIAAAQHVSVRHLYAAMAAAEISLAGWIRTQRLEACRLELTHPASRLLTVAAVAARWGFVDPTHFSRAFRAEFGVSPREWRRLHVAG</sequence>
<accession>A0A1H1SZN2</accession>
<dbReference type="InterPro" id="IPR018062">
    <property type="entry name" value="HTH_AraC-typ_CS"/>
</dbReference>
<evidence type="ECO:0000256" key="1">
    <source>
        <dbReference type="ARBA" id="ARBA00023015"/>
    </source>
</evidence>
<dbReference type="InterPro" id="IPR050204">
    <property type="entry name" value="AraC_XylS_family_regulators"/>
</dbReference>
<dbReference type="SMART" id="SM00342">
    <property type="entry name" value="HTH_ARAC"/>
    <property type="match status" value="1"/>
</dbReference>
<dbReference type="EMBL" id="LT629749">
    <property type="protein sequence ID" value="SDS53364.1"/>
    <property type="molecule type" value="Genomic_DNA"/>
</dbReference>
<dbReference type="GO" id="GO:0043565">
    <property type="term" value="F:sequence-specific DNA binding"/>
    <property type="evidence" value="ECO:0007669"/>
    <property type="project" value="InterPro"/>
</dbReference>
<dbReference type="PANTHER" id="PTHR46796">
    <property type="entry name" value="HTH-TYPE TRANSCRIPTIONAL ACTIVATOR RHAS-RELATED"/>
    <property type="match status" value="1"/>
</dbReference>
<gene>
    <name evidence="5" type="ORF">SAMN04488543_1913</name>
</gene>
<evidence type="ECO:0000256" key="3">
    <source>
        <dbReference type="ARBA" id="ARBA00023163"/>
    </source>
</evidence>
<dbReference type="Gene3D" id="1.10.10.60">
    <property type="entry name" value="Homeodomain-like"/>
    <property type="match status" value="1"/>
</dbReference>
<dbReference type="GO" id="GO:0003700">
    <property type="term" value="F:DNA-binding transcription factor activity"/>
    <property type="evidence" value="ECO:0007669"/>
    <property type="project" value="InterPro"/>
</dbReference>
<dbReference type="InterPro" id="IPR018060">
    <property type="entry name" value="HTH_AraC"/>
</dbReference>
<dbReference type="PROSITE" id="PS01124">
    <property type="entry name" value="HTH_ARAC_FAMILY_2"/>
    <property type="match status" value="1"/>
</dbReference>
<protein>
    <submittedName>
        <fullName evidence="5">AraC-type DNA-binding protein</fullName>
    </submittedName>
</protein>
<organism evidence="5 6">
    <name type="scientific">Friedmanniella luteola</name>
    <dbReference type="NCBI Taxonomy" id="546871"/>
    <lineage>
        <taxon>Bacteria</taxon>
        <taxon>Bacillati</taxon>
        <taxon>Actinomycetota</taxon>
        <taxon>Actinomycetes</taxon>
        <taxon>Propionibacteriales</taxon>
        <taxon>Nocardioidaceae</taxon>
        <taxon>Friedmanniella</taxon>
    </lineage>
</organism>
<dbReference type="Proteomes" id="UP000199092">
    <property type="component" value="Chromosome I"/>
</dbReference>
<dbReference type="Pfam" id="PF14525">
    <property type="entry name" value="AraC_binding_2"/>
    <property type="match status" value="1"/>
</dbReference>
<keyword evidence="2 5" id="KW-0238">DNA-binding</keyword>
<dbReference type="OrthoDB" id="9799345at2"/>
<dbReference type="PRINTS" id="PR00032">
    <property type="entry name" value="HTHARAC"/>
</dbReference>
<evidence type="ECO:0000256" key="2">
    <source>
        <dbReference type="ARBA" id="ARBA00023125"/>
    </source>
</evidence>
<dbReference type="PROSITE" id="PS00041">
    <property type="entry name" value="HTH_ARAC_FAMILY_1"/>
    <property type="match status" value="1"/>
</dbReference>
<keyword evidence="3" id="KW-0804">Transcription</keyword>
<dbReference type="InterPro" id="IPR035418">
    <property type="entry name" value="AraC-bd_2"/>
</dbReference>
<dbReference type="STRING" id="546871.SAMN04488543_1913"/>
<keyword evidence="6" id="KW-1185">Reference proteome</keyword>
<dbReference type="RefSeq" id="WP_091412409.1">
    <property type="nucleotide sequence ID" value="NZ_LT629749.1"/>
</dbReference>
<evidence type="ECO:0000313" key="6">
    <source>
        <dbReference type="Proteomes" id="UP000199092"/>
    </source>
</evidence>
<name>A0A1H1SZN2_9ACTN</name>
<dbReference type="InterPro" id="IPR009057">
    <property type="entry name" value="Homeodomain-like_sf"/>
</dbReference>
<dbReference type="SUPFAM" id="SSF46689">
    <property type="entry name" value="Homeodomain-like"/>
    <property type="match status" value="1"/>
</dbReference>
<evidence type="ECO:0000259" key="4">
    <source>
        <dbReference type="PROSITE" id="PS01124"/>
    </source>
</evidence>
<reference evidence="5 6" key="1">
    <citation type="submission" date="2016-10" db="EMBL/GenBank/DDBJ databases">
        <authorList>
            <person name="de Groot N.N."/>
        </authorList>
    </citation>
    <scope>NUCLEOTIDE SEQUENCE [LARGE SCALE GENOMIC DNA]</scope>
    <source>
        <strain evidence="5 6">DSM 21741</strain>
    </source>
</reference>